<dbReference type="KEGG" id="ocg:OCA5_c18960"/>
<dbReference type="HOGENOM" id="CLU_2667501_0_0_5"/>
<sequence>MSLDHLEMPAAELATATALLAALVCDLGSSQGRQHEEAYARALWVANRVRDEMNDFFETVLAEVEAASASGRVSR</sequence>
<dbReference type="STRING" id="504832.OCA5_c18960"/>
<organism evidence="1 2">
    <name type="scientific">Afipia carboxidovorans (strain ATCC 49405 / DSM 1227 / KCTC 32145 / OM5)</name>
    <name type="common">Oligotropha carboxidovorans</name>
    <dbReference type="NCBI Taxonomy" id="504832"/>
    <lineage>
        <taxon>Bacteria</taxon>
        <taxon>Pseudomonadati</taxon>
        <taxon>Pseudomonadota</taxon>
        <taxon>Alphaproteobacteria</taxon>
        <taxon>Hyphomicrobiales</taxon>
        <taxon>Nitrobacteraceae</taxon>
        <taxon>Afipia</taxon>
    </lineage>
</organism>
<evidence type="ECO:0000313" key="1">
    <source>
        <dbReference type="EMBL" id="AEI06609.1"/>
    </source>
</evidence>
<dbReference type="EMBL" id="CP002826">
    <property type="protein sequence ID" value="AEI06609.1"/>
    <property type="molecule type" value="Genomic_DNA"/>
</dbReference>
<evidence type="ECO:0000313" key="2">
    <source>
        <dbReference type="Proteomes" id="UP000007730"/>
    </source>
</evidence>
<protein>
    <submittedName>
        <fullName evidence="1">Uncharacterized protein</fullName>
    </submittedName>
</protein>
<proteinExistence type="predicted"/>
<dbReference type="KEGG" id="oca:OCAR_6133"/>
<dbReference type="AlphaFoldDB" id="B6JED1"/>
<gene>
    <name evidence="1" type="ordered locus">OCA5_c18960</name>
</gene>
<dbReference type="Proteomes" id="UP000007730">
    <property type="component" value="Chromosome"/>
</dbReference>
<name>B6JED1_AFIC5</name>
<reference evidence="1 2" key="1">
    <citation type="journal article" date="2011" name="J. Bacteriol.">
        <title>Complete genome sequences of the chemolithoautotrophic Oligotropha carboxidovorans strains OM4 and OM5.</title>
        <authorList>
            <person name="Volland S."/>
            <person name="Rachinger M."/>
            <person name="Strittmatter A."/>
            <person name="Daniel R."/>
            <person name="Gottschalk G."/>
            <person name="Meyer O."/>
        </authorList>
    </citation>
    <scope>NUCLEOTIDE SEQUENCE [LARGE SCALE GENOMIC DNA]</scope>
    <source>
        <strain evidence="2">ATCC 49405 / DSM 1227 / KCTC 32145 / OM5</strain>
    </source>
</reference>
<keyword evidence="2" id="KW-1185">Reference proteome</keyword>
<dbReference type="RefSeq" id="WP_012563274.1">
    <property type="nucleotide sequence ID" value="NC_011386.1"/>
</dbReference>
<accession>B6JED1</accession>